<dbReference type="AlphaFoldDB" id="A0ABD0J5K5"/>
<feature type="chain" id="PRO_5044783998" evidence="2">
    <location>
        <begin position="30"/>
        <end position="280"/>
    </location>
</feature>
<keyword evidence="1" id="KW-0472">Membrane</keyword>
<protein>
    <submittedName>
        <fullName evidence="3">Uncharacterized protein</fullName>
    </submittedName>
</protein>
<organism evidence="3 4">
    <name type="scientific">Batillaria attramentaria</name>
    <dbReference type="NCBI Taxonomy" id="370345"/>
    <lineage>
        <taxon>Eukaryota</taxon>
        <taxon>Metazoa</taxon>
        <taxon>Spiralia</taxon>
        <taxon>Lophotrochozoa</taxon>
        <taxon>Mollusca</taxon>
        <taxon>Gastropoda</taxon>
        <taxon>Caenogastropoda</taxon>
        <taxon>Sorbeoconcha</taxon>
        <taxon>Cerithioidea</taxon>
        <taxon>Batillariidae</taxon>
        <taxon>Batillaria</taxon>
    </lineage>
</organism>
<feature type="signal peptide" evidence="2">
    <location>
        <begin position="1"/>
        <end position="29"/>
    </location>
</feature>
<evidence type="ECO:0000313" key="3">
    <source>
        <dbReference type="EMBL" id="KAK7462090.1"/>
    </source>
</evidence>
<evidence type="ECO:0000256" key="2">
    <source>
        <dbReference type="SAM" id="SignalP"/>
    </source>
</evidence>
<name>A0ABD0J5K5_9CAEN</name>
<evidence type="ECO:0000313" key="4">
    <source>
        <dbReference type="Proteomes" id="UP001519460"/>
    </source>
</evidence>
<accession>A0ABD0J5K5</accession>
<dbReference type="Proteomes" id="UP001519460">
    <property type="component" value="Unassembled WGS sequence"/>
</dbReference>
<proteinExistence type="predicted"/>
<sequence length="280" mass="30953">MWQMAVVPRWPDVLVVVVAVTAKFSVSEGVTLPQCVNGCFYMEDYHVIQIRCEELAVGEEVAWTIVYQDNNPEYSGKCNEPNRPGLCAPSGNGFTPTVEQSGDVSVLTIDLKSFRPNLNYHTLTCESGGQRAVCTIRYNPCSFTRLTSTSAPVIAKRTDSRMTDVTVPSDGPHVAAAVAGGLLGALVIAAVFVITIVCYKKRGKNLTSEVVTTTLQQDEADHHYATPSFPERHTVPDRTRQYQMHTQNHHTRQHQAPTYDHLNRQLFFSGAPWVSEGVTV</sequence>
<feature type="transmembrane region" description="Helical" evidence="1">
    <location>
        <begin position="174"/>
        <end position="199"/>
    </location>
</feature>
<comment type="caution">
    <text evidence="3">The sequence shown here is derived from an EMBL/GenBank/DDBJ whole genome shotgun (WGS) entry which is preliminary data.</text>
</comment>
<keyword evidence="1" id="KW-1133">Transmembrane helix</keyword>
<gene>
    <name evidence="3" type="ORF">BaRGS_00038500</name>
</gene>
<dbReference type="EMBL" id="JACVVK020000624">
    <property type="protein sequence ID" value="KAK7462090.1"/>
    <property type="molecule type" value="Genomic_DNA"/>
</dbReference>
<evidence type="ECO:0000256" key="1">
    <source>
        <dbReference type="SAM" id="Phobius"/>
    </source>
</evidence>
<keyword evidence="4" id="KW-1185">Reference proteome</keyword>
<keyword evidence="2" id="KW-0732">Signal</keyword>
<reference evidence="3 4" key="1">
    <citation type="journal article" date="2023" name="Sci. Data">
        <title>Genome assembly of the Korean intertidal mud-creeper Batillaria attramentaria.</title>
        <authorList>
            <person name="Patra A.K."/>
            <person name="Ho P.T."/>
            <person name="Jun S."/>
            <person name="Lee S.J."/>
            <person name="Kim Y."/>
            <person name="Won Y.J."/>
        </authorList>
    </citation>
    <scope>NUCLEOTIDE SEQUENCE [LARGE SCALE GENOMIC DNA]</scope>
    <source>
        <strain evidence="3">Wonlab-2016</strain>
    </source>
</reference>
<keyword evidence="1" id="KW-0812">Transmembrane</keyword>